<evidence type="ECO:0000256" key="1">
    <source>
        <dbReference type="ARBA" id="ARBA00004429"/>
    </source>
</evidence>
<dbReference type="InterPro" id="IPR042094">
    <property type="entry name" value="T2SS_GspF_sf"/>
</dbReference>
<keyword evidence="7 8" id="KW-0472">Membrane</keyword>
<evidence type="ECO:0000256" key="4">
    <source>
        <dbReference type="ARBA" id="ARBA00022519"/>
    </source>
</evidence>
<dbReference type="Pfam" id="PF00482">
    <property type="entry name" value="T2SSF"/>
    <property type="match status" value="2"/>
</dbReference>
<proteinExistence type="inferred from homology"/>
<keyword evidence="5 8" id="KW-0812">Transmembrane</keyword>
<reference evidence="10" key="1">
    <citation type="submission" date="2018-05" db="EMBL/GenBank/DDBJ databases">
        <authorList>
            <person name="Lanie J.A."/>
            <person name="Ng W.-L."/>
            <person name="Kazmierczak K.M."/>
            <person name="Andrzejewski T.M."/>
            <person name="Davidsen T.M."/>
            <person name="Wayne K.J."/>
            <person name="Tettelin H."/>
            <person name="Glass J.I."/>
            <person name="Rusch D."/>
            <person name="Podicherti R."/>
            <person name="Tsui H.-C.T."/>
            <person name="Winkler M.E."/>
        </authorList>
    </citation>
    <scope>NUCLEOTIDE SEQUENCE</scope>
</reference>
<dbReference type="GO" id="GO:0005886">
    <property type="term" value="C:plasma membrane"/>
    <property type="evidence" value="ECO:0007669"/>
    <property type="project" value="UniProtKB-SubCell"/>
</dbReference>
<sequence length="373" mass="41430">MGLDPISITIKKVSMFENLDINVFDRVPPDAIYNFSRQLSVMLKAGVPLIDSLESMLSKTINPLLNKTVEKIIEDISAGSTLSGALEKHPKVFDTMYINIIRAGESSGVLETVLFKLADFISYDLKLRNGIKQAIRYPMIVIGITISVGFYAVAFILPRFSVLFNQTGIELPLPTRILLGIDKFLQNYSGFLIAGFLLLIVAFFQLKRTKKGAVMWDRFKINAPVFGKIFKNMAISRFCHVLETLNRTGVPILESLTISSRSTGNSYVQHKLSNTKSDVGLGHKIAQSLDKYGSDIFEAQMIKMIQVGEEAASLDDMLAEIAVMVDNETKTRVNTLTSTLEPIITVIMGGMILVLALSIFLPIWDMYESLANN</sequence>
<keyword evidence="6 8" id="KW-1133">Transmembrane helix</keyword>
<gene>
    <name evidence="10" type="ORF">METZ01_LOCUS100977</name>
</gene>
<comment type="subcellular location">
    <subcellularLocation>
        <location evidence="1">Cell inner membrane</location>
        <topology evidence="1">Multi-pass membrane protein</topology>
    </subcellularLocation>
</comment>
<keyword evidence="4" id="KW-0997">Cell inner membrane</keyword>
<comment type="similarity">
    <text evidence="2">Belongs to the GSP F family.</text>
</comment>
<dbReference type="AlphaFoldDB" id="A0A381W879"/>
<evidence type="ECO:0000256" key="2">
    <source>
        <dbReference type="ARBA" id="ARBA00005745"/>
    </source>
</evidence>
<organism evidence="10">
    <name type="scientific">marine metagenome</name>
    <dbReference type="NCBI Taxonomy" id="408172"/>
    <lineage>
        <taxon>unclassified sequences</taxon>
        <taxon>metagenomes</taxon>
        <taxon>ecological metagenomes</taxon>
    </lineage>
</organism>
<dbReference type="PANTHER" id="PTHR30012:SF0">
    <property type="entry name" value="TYPE II SECRETION SYSTEM PROTEIN F-RELATED"/>
    <property type="match status" value="1"/>
</dbReference>
<feature type="domain" description="Type II secretion system protein GspF" evidence="9">
    <location>
        <begin position="238"/>
        <end position="362"/>
    </location>
</feature>
<evidence type="ECO:0000256" key="8">
    <source>
        <dbReference type="SAM" id="Phobius"/>
    </source>
</evidence>
<dbReference type="PRINTS" id="PR00812">
    <property type="entry name" value="BCTERIALGSPF"/>
</dbReference>
<feature type="transmembrane region" description="Helical" evidence="8">
    <location>
        <begin position="188"/>
        <end position="206"/>
    </location>
</feature>
<evidence type="ECO:0000256" key="6">
    <source>
        <dbReference type="ARBA" id="ARBA00022989"/>
    </source>
</evidence>
<name>A0A381W879_9ZZZZ</name>
<accession>A0A381W879</accession>
<dbReference type="InterPro" id="IPR003004">
    <property type="entry name" value="GspF/PilC"/>
</dbReference>
<evidence type="ECO:0000313" key="10">
    <source>
        <dbReference type="EMBL" id="SVA48123.1"/>
    </source>
</evidence>
<feature type="transmembrane region" description="Helical" evidence="8">
    <location>
        <begin position="342"/>
        <end position="364"/>
    </location>
</feature>
<dbReference type="PANTHER" id="PTHR30012">
    <property type="entry name" value="GENERAL SECRETION PATHWAY PROTEIN"/>
    <property type="match status" value="1"/>
</dbReference>
<evidence type="ECO:0000256" key="5">
    <source>
        <dbReference type="ARBA" id="ARBA00022692"/>
    </source>
</evidence>
<dbReference type="FunFam" id="1.20.81.30:FF:000001">
    <property type="entry name" value="Type II secretion system protein F"/>
    <property type="match status" value="1"/>
</dbReference>
<feature type="domain" description="Type II secretion system protein GspF" evidence="9">
    <location>
        <begin position="35"/>
        <end position="158"/>
    </location>
</feature>
<evidence type="ECO:0000256" key="7">
    <source>
        <dbReference type="ARBA" id="ARBA00023136"/>
    </source>
</evidence>
<evidence type="ECO:0000256" key="3">
    <source>
        <dbReference type="ARBA" id="ARBA00022475"/>
    </source>
</evidence>
<keyword evidence="3" id="KW-1003">Cell membrane</keyword>
<dbReference type="Gene3D" id="1.20.81.30">
    <property type="entry name" value="Type II secretion system (T2SS), domain F"/>
    <property type="match status" value="2"/>
</dbReference>
<dbReference type="EMBL" id="UINC01010853">
    <property type="protein sequence ID" value="SVA48123.1"/>
    <property type="molecule type" value="Genomic_DNA"/>
</dbReference>
<evidence type="ECO:0000259" key="9">
    <source>
        <dbReference type="Pfam" id="PF00482"/>
    </source>
</evidence>
<dbReference type="InterPro" id="IPR018076">
    <property type="entry name" value="T2SS_GspF_dom"/>
</dbReference>
<protein>
    <recommendedName>
        <fullName evidence="9">Type II secretion system protein GspF domain-containing protein</fullName>
    </recommendedName>
</protein>
<feature type="transmembrane region" description="Helical" evidence="8">
    <location>
        <begin position="135"/>
        <end position="157"/>
    </location>
</feature>